<reference evidence="1 2" key="1">
    <citation type="journal article" date="2020" name="Cell">
        <title>Large-Scale Comparative Analyses of Tick Genomes Elucidate Their Genetic Diversity and Vector Capacities.</title>
        <authorList>
            <consortium name="Tick Genome and Microbiome Consortium (TIGMIC)"/>
            <person name="Jia N."/>
            <person name="Wang J."/>
            <person name="Shi W."/>
            <person name="Du L."/>
            <person name="Sun Y."/>
            <person name="Zhan W."/>
            <person name="Jiang J.F."/>
            <person name="Wang Q."/>
            <person name="Zhang B."/>
            <person name="Ji P."/>
            <person name="Bell-Sakyi L."/>
            <person name="Cui X.M."/>
            <person name="Yuan T.T."/>
            <person name="Jiang B.G."/>
            <person name="Yang W.F."/>
            <person name="Lam T.T."/>
            <person name="Chang Q.C."/>
            <person name="Ding S.J."/>
            <person name="Wang X.J."/>
            <person name="Zhu J.G."/>
            <person name="Ruan X.D."/>
            <person name="Zhao L."/>
            <person name="Wei J.T."/>
            <person name="Ye R.Z."/>
            <person name="Que T.C."/>
            <person name="Du C.H."/>
            <person name="Zhou Y.H."/>
            <person name="Cheng J.X."/>
            <person name="Dai P.F."/>
            <person name="Guo W.B."/>
            <person name="Han X.H."/>
            <person name="Huang E.J."/>
            <person name="Li L.F."/>
            <person name="Wei W."/>
            <person name="Gao Y.C."/>
            <person name="Liu J.Z."/>
            <person name="Shao H.Z."/>
            <person name="Wang X."/>
            <person name="Wang C.C."/>
            <person name="Yang T.C."/>
            <person name="Huo Q.B."/>
            <person name="Li W."/>
            <person name="Chen H.Y."/>
            <person name="Chen S.E."/>
            <person name="Zhou L.G."/>
            <person name="Ni X.B."/>
            <person name="Tian J.H."/>
            <person name="Sheng Y."/>
            <person name="Liu T."/>
            <person name="Pan Y.S."/>
            <person name="Xia L.Y."/>
            <person name="Li J."/>
            <person name="Zhao F."/>
            <person name="Cao W.C."/>
        </authorList>
    </citation>
    <scope>NUCLEOTIDE SEQUENCE [LARGE SCALE GENOMIC DNA]</scope>
    <source>
        <strain evidence="1">Iper-2018</strain>
    </source>
</reference>
<sequence>MAKSPTHPAPKAFGTLGTSRILKPATRSNAVILGIETSCDDTAIGVVDDQGNVLGESSHSQLETHNEYGGIIPPIARDLHQQHIDCVAERALKQCPVPAEEMSAIAVTVRPGMSLSLLVGLNFARRLAAKHGKPLIPIHHMEAHALAIRLVQRVDFPYLVLLVSGGHCQLAVVRDIDDFLLLGQTMDDAPGETFDKVARRLKLINLPECRGLSGGRALEFLAERDSGNPLAYRFPEPLTSYRTCNFSFSGLKNSVYRKIEALEKEHGLEADALLPEIADLCASTQHAVAYHLARRTQRALAFCDQQGLLPEGKPTLVVAGGVAANAYLGRLLSRLCEKLDVAYVPTPPKLCSDNGLMIAWNGVERWRTASGIVTGNFDSLDITPRCPLGVDISLSVAEASIKLDKIKLSV</sequence>
<evidence type="ECO:0000313" key="1">
    <source>
        <dbReference type="EMBL" id="KAG0417388.1"/>
    </source>
</evidence>
<comment type="caution">
    <text evidence="1">The sequence shown here is derived from an EMBL/GenBank/DDBJ whole genome shotgun (WGS) entry which is preliminary data.</text>
</comment>
<evidence type="ECO:0000313" key="2">
    <source>
        <dbReference type="Proteomes" id="UP000805193"/>
    </source>
</evidence>
<protein>
    <submittedName>
        <fullName evidence="1">Uncharacterized protein</fullName>
    </submittedName>
</protein>
<keyword evidence="2" id="KW-1185">Reference proteome</keyword>
<dbReference type="Proteomes" id="UP000805193">
    <property type="component" value="Unassembled WGS sequence"/>
</dbReference>
<name>A0AC60PCZ3_IXOPE</name>
<proteinExistence type="predicted"/>
<organism evidence="1 2">
    <name type="scientific">Ixodes persulcatus</name>
    <name type="common">Taiga tick</name>
    <dbReference type="NCBI Taxonomy" id="34615"/>
    <lineage>
        <taxon>Eukaryota</taxon>
        <taxon>Metazoa</taxon>
        <taxon>Ecdysozoa</taxon>
        <taxon>Arthropoda</taxon>
        <taxon>Chelicerata</taxon>
        <taxon>Arachnida</taxon>
        <taxon>Acari</taxon>
        <taxon>Parasitiformes</taxon>
        <taxon>Ixodida</taxon>
        <taxon>Ixodoidea</taxon>
        <taxon>Ixodidae</taxon>
        <taxon>Ixodinae</taxon>
        <taxon>Ixodes</taxon>
    </lineage>
</organism>
<gene>
    <name evidence="1" type="ORF">HPB47_005630</name>
</gene>
<accession>A0AC60PCZ3</accession>
<dbReference type="EMBL" id="JABSTQ010010847">
    <property type="protein sequence ID" value="KAG0417388.1"/>
    <property type="molecule type" value="Genomic_DNA"/>
</dbReference>